<feature type="transmembrane region" description="Helical" evidence="1">
    <location>
        <begin position="71"/>
        <end position="94"/>
    </location>
</feature>
<sequence length="108" mass="12579">MDFKFSLIWHILVHTRKGCAISWSNGLPLLDVHSPTLVYCLVSSQKEKFRPTVFWSLVNHRQFGFWPLNDLLVIILLLFPEQALVLISSIIVLFQSYDFILHYAGYVL</sequence>
<reference evidence="2 3" key="1">
    <citation type="journal article" date="2013" name="Nat. Genet.">
        <title>The high-quality draft genome of peach (Prunus persica) identifies unique patterns of genetic diversity, domestication and genome evolution.</title>
        <authorList>
            <consortium name="International Peach Genome Initiative"/>
            <person name="Verde I."/>
            <person name="Abbott A.G."/>
            <person name="Scalabrin S."/>
            <person name="Jung S."/>
            <person name="Shu S."/>
            <person name="Marroni F."/>
            <person name="Zhebentyayeva T."/>
            <person name="Dettori M.T."/>
            <person name="Grimwood J."/>
            <person name="Cattonaro F."/>
            <person name="Zuccolo A."/>
            <person name="Rossini L."/>
            <person name="Jenkins J."/>
            <person name="Vendramin E."/>
            <person name="Meisel L.A."/>
            <person name="Decroocq V."/>
            <person name="Sosinski B."/>
            <person name="Prochnik S."/>
            <person name="Mitros T."/>
            <person name="Policriti A."/>
            <person name="Cipriani G."/>
            <person name="Dondini L."/>
            <person name="Ficklin S."/>
            <person name="Goodstein D.M."/>
            <person name="Xuan P."/>
            <person name="Del Fabbro C."/>
            <person name="Aramini V."/>
            <person name="Copetti D."/>
            <person name="Gonzalez S."/>
            <person name="Horner D.S."/>
            <person name="Falchi R."/>
            <person name="Lucas S."/>
            <person name="Mica E."/>
            <person name="Maldonado J."/>
            <person name="Lazzari B."/>
            <person name="Bielenberg D."/>
            <person name="Pirona R."/>
            <person name="Miculan M."/>
            <person name="Barakat A."/>
            <person name="Testolin R."/>
            <person name="Stella A."/>
            <person name="Tartarini S."/>
            <person name="Tonutti P."/>
            <person name="Arus P."/>
            <person name="Orellana A."/>
            <person name="Wells C."/>
            <person name="Main D."/>
            <person name="Vizzotto G."/>
            <person name="Silva H."/>
            <person name="Salamini F."/>
            <person name="Schmutz J."/>
            <person name="Morgante M."/>
            <person name="Rokhsar D.S."/>
        </authorList>
    </citation>
    <scope>NUCLEOTIDE SEQUENCE [LARGE SCALE GENOMIC DNA]</scope>
    <source>
        <strain evidence="3">cv. Nemared</strain>
    </source>
</reference>
<dbReference type="EMBL" id="CM007656">
    <property type="protein sequence ID" value="ONI04505.1"/>
    <property type="molecule type" value="Genomic_DNA"/>
</dbReference>
<proteinExistence type="predicted"/>
<name>A0A251P2B5_PRUPE</name>
<keyword evidence="3" id="KW-1185">Reference proteome</keyword>
<evidence type="ECO:0000313" key="2">
    <source>
        <dbReference type="EMBL" id="ONI04505.1"/>
    </source>
</evidence>
<dbReference type="AlphaFoldDB" id="A0A251P2B5"/>
<keyword evidence="1" id="KW-1133">Transmembrane helix</keyword>
<keyword evidence="1" id="KW-0472">Membrane</keyword>
<accession>A0A251P2B5</accession>
<evidence type="ECO:0000313" key="3">
    <source>
        <dbReference type="Proteomes" id="UP000006882"/>
    </source>
</evidence>
<keyword evidence="1" id="KW-0812">Transmembrane</keyword>
<dbReference type="Proteomes" id="UP000006882">
    <property type="component" value="Chromosome G6"/>
</dbReference>
<dbReference type="Gramene" id="ONI04505">
    <property type="protein sequence ID" value="ONI04505"/>
    <property type="gene ID" value="PRUPE_6G325000"/>
</dbReference>
<protein>
    <submittedName>
        <fullName evidence="2">Uncharacterized protein</fullName>
    </submittedName>
</protein>
<gene>
    <name evidence="2" type="ORF">PRUPE_6G325000</name>
</gene>
<organism evidence="2 3">
    <name type="scientific">Prunus persica</name>
    <name type="common">Peach</name>
    <name type="synonym">Amygdalus persica</name>
    <dbReference type="NCBI Taxonomy" id="3760"/>
    <lineage>
        <taxon>Eukaryota</taxon>
        <taxon>Viridiplantae</taxon>
        <taxon>Streptophyta</taxon>
        <taxon>Embryophyta</taxon>
        <taxon>Tracheophyta</taxon>
        <taxon>Spermatophyta</taxon>
        <taxon>Magnoliopsida</taxon>
        <taxon>eudicotyledons</taxon>
        <taxon>Gunneridae</taxon>
        <taxon>Pentapetalae</taxon>
        <taxon>rosids</taxon>
        <taxon>fabids</taxon>
        <taxon>Rosales</taxon>
        <taxon>Rosaceae</taxon>
        <taxon>Amygdaloideae</taxon>
        <taxon>Amygdaleae</taxon>
        <taxon>Prunus</taxon>
    </lineage>
</organism>
<evidence type="ECO:0000256" key="1">
    <source>
        <dbReference type="SAM" id="Phobius"/>
    </source>
</evidence>